<dbReference type="SUPFAM" id="SSF117856">
    <property type="entry name" value="AF0104/ALDC/Ptd012-like"/>
    <property type="match status" value="1"/>
</dbReference>
<sequence length="241" mass="26700">MNVLPMKLKPNSLYVSSPVNALVLGILREDKTLEQILTHGNFGLGTFNDLDGEMVLLDGSFYQIRSDGSVSVAPLEGSSPYACVTEFGASQKISFQGPVSYADLQKSIDELILSKNLIYAVRVTGKFSFVRARSVPKQHAYRPLVEVAGDQKEFIFEDISGVLAGFWTPNFMQSISVPGYHLHFLSLDRMHGGHLLDCSIQEFSIEFQAIDQLILDMPHSIEYLSANLDKDVSGDLQKAEH</sequence>
<keyword evidence="11" id="KW-1185">Reference proteome</keyword>
<dbReference type="Pfam" id="PF03306">
    <property type="entry name" value="AAL_decarboxy"/>
    <property type="match status" value="1"/>
</dbReference>
<keyword evidence="7 9" id="KW-0005">Acetoin biosynthesis</keyword>
<comment type="pathway">
    <text evidence="2 9">Polyol metabolism; (R,R)-butane-2,3-diol biosynthesis; (R,R)-butane-2,3-diol from pyruvate: step 2/3.</text>
</comment>
<evidence type="ECO:0000256" key="4">
    <source>
        <dbReference type="ARBA" id="ARBA00013204"/>
    </source>
</evidence>
<dbReference type="EMBL" id="OANS01000002">
    <property type="protein sequence ID" value="SNX28720.1"/>
    <property type="molecule type" value="Genomic_DNA"/>
</dbReference>
<proteinExistence type="inferred from homology"/>
<evidence type="ECO:0000313" key="11">
    <source>
        <dbReference type="Proteomes" id="UP000218069"/>
    </source>
</evidence>
<dbReference type="NCBIfam" id="TIGR01252">
    <property type="entry name" value="acetolac_decarb"/>
    <property type="match status" value="1"/>
</dbReference>
<evidence type="ECO:0000256" key="9">
    <source>
        <dbReference type="PIRNR" id="PIRNR001332"/>
    </source>
</evidence>
<reference evidence="11" key="1">
    <citation type="submission" date="2017-08" db="EMBL/GenBank/DDBJ databases">
        <authorList>
            <person name="Varghese N."/>
            <person name="Submissions S."/>
        </authorList>
    </citation>
    <scope>NUCLEOTIDE SEQUENCE [LARGE SCALE GENOMIC DNA]</scope>
    <source>
        <strain evidence="11">AP-Melu-1000-B4</strain>
    </source>
</reference>
<dbReference type="GO" id="GO:0045151">
    <property type="term" value="P:acetoin biosynthetic process"/>
    <property type="evidence" value="ECO:0007669"/>
    <property type="project" value="UniProtKB-UniRule"/>
</dbReference>
<evidence type="ECO:0000313" key="10">
    <source>
        <dbReference type="EMBL" id="SNX28720.1"/>
    </source>
</evidence>
<dbReference type="PANTHER" id="PTHR35524:SF1">
    <property type="entry name" value="ALPHA-ACETOLACTATE DECARBOXYLASE"/>
    <property type="match status" value="1"/>
</dbReference>
<dbReference type="GO" id="GO:0047605">
    <property type="term" value="F:acetolactate decarboxylase activity"/>
    <property type="evidence" value="ECO:0007669"/>
    <property type="project" value="UniProtKB-UniRule"/>
</dbReference>
<dbReference type="CDD" id="cd17299">
    <property type="entry name" value="acetolactate_decarboxylase"/>
    <property type="match status" value="1"/>
</dbReference>
<evidence type="ECO:0000256" key="5">
    <source>
        <dbReference type="ARBA" id="ARBA00020164"/>
    </source>
</evidence>
<evidence type="ECO:0000256" key="6">
    <source>
        <dbReference type="ARBA" id="ARBA00022793"/>
    </source>
</evidence>
<dbReference type="PIRSF" id="PIRSF001332">
    <property type="entry name" value="Acetolac_decarb"/>
    <property type="match status" value="1"/>
</dbReference>
<dbReference type="Gene3D" id="3.30.1330.80">
    <property type="entry name" value="Hypothetical protein, similar to alpha- acetolactate decarboxylase, domain 2"/>
    <property type="match status" value="2"/>
</dbReference>
<keyword evidence="8 9" id="KW-0456">Lyase</keyword>
<evidence type="ECO:0000256" key="7">
    <source>
        <dbReference type="ARBA" id="ARBA00023061"/>
    </source>
</evidence>
<comment type="similarity">
    <text evidence="3 9">Belongs to the alpha-acetolactate decarboxylase family.</text>
</comment>
<dbReference type="InterPro" id="IPR005128">
    <property type="entry name" value="Acetolactate_a_deCO2ase"/>
</dbReference>
<evidence type="ECO:0000256" key="3">
    <source>
        <dbReference type="ARBA" id="ARBA00007106"/>
    </source>
</evidence>
<evidence type="ECO:0000256" key="8">
    <source>
        <dbReference type="ARBA" id="ARBA00023239"/>
    </source>
</evidence>
<dbReference type="PANTHER" id="PTHR35524">
    <property type="entry name" value="ALPHA-ACETOLACTATE DECARBOXYLASE"/>
    <property type="match status" value="1"/>
</dbReference>
<dbReference type="AlphaFoldDB" id="A0A240E1I4"/>
<keyword evidence="6 9" id="KW-0210">Decarboxylase</keyword>
<comment type="catalytic activity">
    <reaction evidence="1 9">
        <text>(2S)-2-acetolactate + H(+) = (R)-acetoin + CO2</text>
        <dbReference type="Rhea" id="RHEA:21580"/>
        <dbReference type="ChEBI" id="CHEBI:15378"/>
        <dbReference type="ChEBI" id="CHEBI:15686"/>
        <dbReference type="ChEBI" id="CHEBI:16526"/>
        <dbReference type="ChEBI" id="CHEBI:58476"/>
        <dbReference type="EC" id="4.1.1.5"/>
    </reaction>
</comment>
<dbReference type="EC" id="4.1.1.5" evidence="4 9"/>
<dbReference type="UniPathway" id="UPA00626">
    <property type="reaction ID" value="UER00678"/>
</dbReference>
<evidence type="ECO:0000256" key="1">
    <source>
        <dbReference type="ARBA" id="ARBA00001784"/>
    </source>
</evidence>
<dbReference type="RefSeq" id="WP_207760214.1">
    <property type="nucleotide sequence ID" value="NZ_OANS01000002.1"/>
</dbReference>
<name>A0A240E1I4_9BURK</name>
<accession>A0A240E1I4</accession>
<gene>
    <name evidence="10" type="ORF">SAMN06295945_1065</name>
</gene>
<evidence type="ECO:0000256" key="2">
    <source>
        <dbReference type="ARBA" id="ARBA00005170"/>
    </source>
</evidence>
<dbReference type="Proteomes" id="UP000218069">
    <property type="component" value="Unassembled WGS sequence"/>
</dbReference>
<protein>
    <recommendedName>
        <fullName evidence="5 9">Alpha-acetolactate decarboxylase</fullName>
        <ecNumber evidence="4 9">4.1.1.5</ecNumber>
    </recommendedName>
</protein>
<organism evidence="10 11">
    <name type="scientific">Polynucleobacter meluiroseus</name>
    <dbReference type="NCBI Taxonomy" id="1938814"/>
    <lineage>
        <taxon>Bacteria</taxon>
        <taxon>Pseudomonadati</taxon>
        <taxon>Pseudomonadota</taxon>
        <taxon>Betaproteobacteria</taxon>
        <taxon>Burkholderiales</taxon>
        <taxon>Burkholderiaceae</taxon>
        <taxon>Polynucleobacter</taxon>
    </lineage>
</organism>